<keyword evidence="1" id="KW-0732">Signal</keyword>
<proteinExistence type="predicted"/>
<evidence type="ECO:0000313" key="2">
    <source>
        <dbReference type="Proteomes" id="UP000095282"/>
    </source>
</evidence>
<dbReference type="eggNOG" id="ENOG502TJYV">
    <property type="taxonomic scope" value="Eukaryota"/>
</dbReference>
<dbReference type="AlphaFoldDB" id="A0A1I7T2V0"/>
<dbReference type="Pfam" id="PF02343">
    <property type="entry name" value="TRA-1_regulated"/>
    <property type="match status" value="1"/>
</dbReference>
<sequence length="144" mass="16141">MKLILLLVTFFLSCQAACIDKCECPKFSELNTYGVDYKEDVGCALSATCSTIGERMYIGSGWDTTEIQTKSDANLEMLVFRIYSPDTGDMMTNFGIICENGAWYATKYPLGISYLDENDERKENVGTPEEFNGRKSLLETVVCM</sequence>
<evidence type="ECO:0000256" key="1">
    <source>
        <dbReference type="SAM" id="SignalP"/>
    </source>
</evidence>
<organism evidence="2 3">
    <name type="scientific">Caenorhabditis tropicalis</name>
    <dbReference type="NCBI Taxonomy" id="1561998"/>
    <lineage>
        <taxon>Eukaryota</taxon>
        <taxon>Metazoa</taxon>
        <taxon>Ecdysozoa</taxon>
        <taxon>Nematoda</taxon>
        <taxon>Chromadorea</taxon>
        <taxon>Rhabditida</taxon>
        <taxon>Rhabditina</taxon>
        <taxon>Rhabditomorpha</taxon>
        <taxon>Rhabditoidea</taxon>
        <taxon>Rhabditidae</taxon>
        <taxon>Peloderinae</taxon>
        <taxon>Caenorhabditis</taxon>
    </lineage>
</organism>
<accession>A0A1I7T2V0</accession>
<feature type="signal peptide" evidence="1">
    <location>
        <begin position="1"/>
        <end position="16"/>
    </location>
</feature>
<reference evidence="3" key="1">
    <citation type="submission" date="2016-11" db="UniProtKB">
        <authorList>
            <consortium name="WormBaseParasite"/>
        </authorList>
    </citation>
    <scope>IDENTIFICATION</scope>
</reference>
<evidence type="ECO:0000313" key="3">
    <source>
        <dbReference type="WBParaSite" id="Csp11.Scaffold482.g1888.t2"/>
    </source>
</evidence>
<dbReference type="InterPro" id="IPR003326">
    <property type="entry name" value="TRA-1_regulated"/>
</dbReference>
<keyword evidence="2" id="KW-1185">Reference proteome</keyword>
<name>A0A1I7T2V0_9PELO</name>
<dbReference type="WBParaSite" id="Csp11.Scaffold482.g1888.t2">
    <property type="protein sequence ID" value="Csp11.Scaffold482.g1888.t2"/>
    <property type="gene ID" value="Csp11.Scaffold482.g1888"/>
</dbReference>
<dbReference type="Proteomes" id="UP000095282">
    <property type="component" value="Unplaced"/>
</dbReference>
<feature type="chain" id="PRO_5009306973" evidence="1">
    <location>
        <begin position="17"/>
        <end position="144"/>
    </location>
</feature>
<protein>
    <submittedName>
        <fullName evidence="3">Fibrinogen C-terminal domain-containing protein</fullName>
    </submittedName>
</protein>